<dbReference type="Gene3D" id="1.10.10.10">
    <property type="entry name" value="Winged helix-like DNA-binding domain superfamily/Winged helix DNA-binding domain"/>
    <property type="match status" value="1"/>
</dbReference>
<evidence type="ECO:0000256" key="1">
    <source>
        <dbReference type="ARBA" id="ARBA00022741"/>
    </source>
</evidence>
<protein>
    <submittedName>
        <fullName evidence="4">Regulatory protein, luxR family</fullName>
    </submittedName>
</protein>
<keyword evidence="1" id="KW-0547">Nucleotide-binding</keyword>
<dbReference type="InterPro" id="IPR016032">
    <property type="entry name" value="Sig_transdc_resp-reg_C-effctor"/>
</dbReference>
<dbReference type="Pfam" id="PF13191">
    <property type="entry name" value="AAA_16"/>
    <property type="match status" value="1"/>
</dbReference>
<dbReference type="SUPFAM" id="SSF48452">
    <property type="entry name" value="TPR-like"/>
    <property type="match status" value="1"/>
</dbReference>
<evidence type="ECO:0000313" key="5">
    <source>
        <dbReference type="Proteomes" id="UP000194464"/>
    </source>
</evidence>
<dbReference type="InterPro" id="IPR027417">
    <property type="entry name" value="P-loop_NTPase"/>
</dbReference>
<dbReference type="PANTHER" id="PTHR16305:SF35">
    <property type="entry name" value="TRANSCRIPTIONAL ACTIVATOR DOMAIN"/>
    <property type="match status" value="1"/>
</dbReference>
<feature type="domain" description="HTH luxR-type" evidence="3">
    <location>
        <begin position="916"/>
        <end position="981"/>
    </location>
</feature>
<dbReference type="CDD" id="cd06170">
    <property type="entry name" value="LuxR_C_like"/>
    <property type="match status" value="1"/>
</dbReference>
<dbReference type="Gene3D" id="1.25.40.10">
    <property type="entry name" value="Tetratricopeptide repeat domain"/>
    <property type="match status" value="1"/>
</dbReference>
<dbReference type="PRINTS" id="PR00038">
    <property type="entry name" value="HTHLUXR"/>
</dbReference>
<evidence type="ECO:0000256" key="2">
    <source>
        <dbReference type="ARBA" id="ARBA00022840"/>
    </source>
</evidence>
<dbReference type="PROSITE" id="PS50043">
    <property type="entry name" value="HTH_LUXR_2"/>
    <property type="match status" value="1"/>
</dbReference>
<dbReference type="RefSeq" id="WP_086472844.1">
    <property type="nucleotide sequence ID" value="NZ_FXWJ01000001.1"/>
</dbReference>
<organism evidence="4 5">
    <name type="scientific">Plantibacter elymi</name>
    <name type="common">nom. nud.</name>
    <dbReference type="NCBI Taxonomy" id="199708"/>
    <lineage>
        <taxon>Bacteria</taxon>
        <taxon>Bacillati</taxon>
        <taxon>Actinomycetota</taxon>
        <taxon>Actinomycetes</taxon>
        <taxon>Micrococcales</taxon>
        <taxon>Microbacteriaceae</taxon>
        <taxon>Plantibacter</taxon>
    </lineage>
</organism>
<dbReference type="Proteomes" id="UP000194464">
    <property type="component" value="Unassembled WGS sequence"/>
</dbReference>
<keyword evidence="5" id="KW-1185">Reference proteome</keyword>
<gene>
    <name evidence="4" type="ORF">SAMN06295909_0669</name>
</gene>
<dbReference type="InterPro" id="IPR000792">
    <property type="entry name" value="Tscrpt_reg_LuxR_C"/>
</dbReference>
<accession>A0ABY1R9J4</accession>
<keyword evidence="2" id="KW-0067">ATP-binding</keyword>
<dbReference type="SUPFAM" id="SSF46894">
    <property type="entry name" value="C-terminal effector domain of the bipartite response regulators"/>
    <property type="match status" value="1"/>
</dbReference>
<name>A0ABY1R9J4_9MICO</name>
<dbReference type="InterPro" id="IPR036388">
    <property type="entry name" value="WH-like_DNA-bd_sf"/>
</dbReference>
<reference evidence="4 5" key="1">
    <citation type="submission" date="2017-04" db="EMBL/GenBank/DDBJ databases">
        <authorList>
            <person name="Varghese N."/>
            <person name="Submissions S."/>
        </authorList>
    </citation>
    <scope>NUCLEOTIDE SEQUENCE [LARGE SCALE GENOMIC DNA]</scope>
    <source>
        <strain evidence="4 5">VKM Ac-1784</strain>
    </source>
</reference>
<proteinExistence type="predicted"/>
<sequence length="993" mass="105997">MSLPTTSPTMIGRASDLRALQAVFDAVAAGESRSVVLSGEAGIGKTRLLTEFTRSVRSSALVITGQCVDLGEVAAPYAPVLGLMKDLVAQRGRDAVLEAAGPGKASLATLLPTLGPDAEDQREGGVGRLHETVAVLFEALSRDRPVVVVVEDVHWADGATLSLLAFLVRALTCDRVMIVLTFRSEDVSRGHPLRGFLAELDRTRRVERHSLERLSRSDVLRQAIAIRGTSLDTVSIDSVYARSEGVPFFVEELLGLDQDRDGDGDELPDTLRELLLARYERLAPTTQQLLRVISAGGVCVEHALLERVFAGGPDALDTGVREAIGSNVLVADATTYEFRHALVREAIHDDLLPGERSRFHAGFAEALEAGVGGEPVAAAVSHHWMLARDFGRAFPATVRAMEQAHAAYAYSTEAQLGERLLEIWDQVPDAATLVGRSRSELMRRTASALRNAGWTDRAIAMVDEVLATPEDRDDLDQAKLLRDKAFYLANLGRPGSVDLLEQALDRVPPGTPGDLRGVLLTSLGARHMIVGRLERAIEYADEAAREAVRTGSARNASVAANIGGIARIHHGELESGSRMLATAETLADGDGSALLRYRVNASDMANLLGSYEDALASALEGVARAKELGVERSSGLILSSNAVDPLVALGRWDEAEERVHRALALQPPLAFSVYLRQSLILLTLWRGDTESAATMYRRWRKGMLSLSGLEVQTRFGVARVVMQVGLAAGDLAGAWSPAGVGVFDAPDHRPMPAYDLPALADAARVLARVRVALATGTLDVASGPFAGVDDDQLRQLEERWRALLAEERFWPTAPLWSALVDAELGGPDGTGDDVGAWEAARAMAERPFAPAVLAPYTALRLAEARVAAGDRPGAQDTLVVAVAEATTLGAGLVLDGARALAERASLNLDGRPRARGTSGSIELTARERQVLQLISEGLSNRQIGERLFISAKTASVHVSAILRKLGVATRTEAAMVAGASGLLTASAGRIDRP</sequence>
<evidence type="ECO:0000313" key="4">
    <source>
        <dbReference type="EMBL" id="SMQ61973.1"/>
    </source>
</evidence>
<dbReference type="Gene3D" id="3.40.50.300">
    <property type="entry name" value="P-loop containing nucleotide triphosphate hydrolases"/>
    <property type="match status" value="1"/>
</dbReference>
<dbReference type="SUPFAM" id="SSF52540">
    <property type="entry name" value="P-loop containing nucleoside triphosphate hydrolases"/>
    <property type="match status" value="1"/>
</dbReference>
<dbReference type="PANTHER" id="PTHR16305">
    <property type="entry name" value="TESTICULAR SOLUBLE ADENYLYL CYCLASE"/>
    <property type="match status" value="1"/>
</dbReference>
<dbReference type="SMART" id="SM00421">
    <property type="entry name" value="HTH_LUXR"/>
    <property type="match status" value="1"/>
</dbReference>
<dbReference type="InterPro" id="IPR041664">
    <property type="entry name" value="AAA_16"/>
</dbReference>
<dbReference type="EMBL" id="FXWJ01000001">
    <property type="protein sequence ID" value="SMQ61973.1"/>
    <property type="molecule type" value="Genomic_DNA"/>
</dbReference>
<comment type="caution">
    <text evidence="4">The sequence shown here is derived from an EMBL/GenBank/DDBJ whole genome shotgun (WGS) entry which is preliminary data.</text>
</comment>
<dbReference type="InterPro" id="IPR011990">
    <property type="entry name" value="TPR-like_helical_dom_sf"/>
</dbReference>
<dbReference type="Pfam" id="PF00196">
    <property type="entry name" value="GerE"/>
    <property type="match status" value="1"/>
</dbReference>
<evidence type="ECO:0000259" key="3">
    <source>
        <dbReference type="PROSITE" id="PS50043"/>
    </source>
</evidence>